<name>A0A2A2KV35_9BILA</name>
<sequence length="76" mass="9253">MEWLRGRLYGFVEPRIERIELIDEFDPDEQQPQSSRVPANLDLFFFHYFLYHVLPKSEIIQKRDHLQFHLPVAIRA</sequence>
<comment type="caution">
    <text evidence="1">The sequence shown here is derived from an EMBL/GenBank/DDBJ whole genome shotgun (WGS) entry which is preliminary data.</text>
</comment>
<organism evidence="1 2">
    <name type="scientific">Diploscapter pachys</name>
    <dbReference type="NCBI Taxonomy" id="2018661"/>
    <lineage>
        <taxon>Eukaryota</taxon>
        <taxon>Metazoa</taxon>
        <taxon>Ecdysozoa</taxon>
        <taxon>Nematoda</taxon>
        <taxon>Chromadorea</taxon>
        <taxon>Rhabditida</taxon>
        <taxon>Rhabditina</taxon>
        <taxon>Rhabditomorpha</taxon>
        <taxon>Rhabditoidea</taxon>
        <taxon>Rhabditidae</taxon>
        <taxon>Diploscapter</taxon>
    </lineage>
</organism>
<dbReference type="Proteomes" id="UP000218231">
    <property type="component" value="Unassembled WGS sequence"/>
</dbReference>
<dbReference type="AlphaFoldDB" id="A0A2A2KV35"/>
<evidence type="ECO:0000313" key="1">
    <source>
        <dbReference type="EMBL" id="PAV77739.1"/>
    </source>
</evidence>
<protein>
    <submittedName>
        <fullName evidence="1">Uncharacterized protein</fullName>
    </submittedName>
</protein>
<dbReference type="EMBL" id="LIAE01007662">
    <property type="protein sequence ID" value="PAV77739.1"/>
    <property type="molecule type" value="Genomic_DNA"/>
</dbReference>
<keyword evidence="2" id="KW-1185">Reference proteome</keyword>
<accession>A0A2A2KV35</accession>
<reference evidence="1 2" key="1">
    <citation type="journal article" date="2017" name="Curr. Biol.">
        <title>Genome architecture and evolution of a unichromosomal asexual nematode.</title>
        <authorList>
            <person name="Fradin H."/>
            <person name="Zegar C."/>
            <person name="Gutwein M."/>
            <person name="Lucas J."/>
            <person name="Kovtun M."/>
            <person name="Corcoran D."/>
            <person name="Baugh L.R."/>
            <person name="Kiontke K."/>
            <person name="Gunsalus K."/>
            <person name="Fitch D.H."/>
            <person name="Piano F."/>
        </authorList>
    </citation>
    <scope>NUCLEOTIDE SEQUENCE [LARGE SCALE GENOMIC DNA]</scope>
    <source>
        <strain evidence="1">PF1309</strain>
    </source>
</reference>
<evidence type="ECO:0000313" key="2">
    <source>
        <dbReference type="Proteomes" id="UP000218231"/>
    </source>
</evidence>
<proteinExistence type="predicted"/>
<gene>
    <name evidence="1" type="ORF">WR25_16384</name>
</gene>